<dbReference type="Pfam" id="PF01381">
    <property type="entry name" value="HTH_3"/>
    <property type="match status" value="1"/>
</dbReference>
<dbReference type="GO" id="GO:0003677">
    <property type="term" value="F:DNA binding"/>
    <property type="evidence" value="ECO:0007669"/>
    <property type="project" value="InterPro"/>
</dbReference>
<dbReference type="PROSITE" id="PS50943">
    <property type="entry name" value="HTH_CROC1"/>
    <property type="match status" value="1"/>
</dbReference>
<gene>
    <name evidence="3" type="ORF">CK500_16375</name>
</gene>
<feature type="domain" description="HTH cro/C1-type" evidence="2">
    <location>
        <begin position="7"/>
        <end position="55"/>
    </location>
</feature>
<evidence type="ECO:0000259" key="2">
    <source>
        <dbReference type="PROSITE" id="PS50943"/>
    </source>
</evidence>
<dbReference type="CDD" id="cd00093">
    <property type="entry name" value="HTH_XRE"/>
    <property type="match status" value="1"/>
</dbReference>
<protein>
    <recommendedName>
        <fullName evidence="2">HTH cro/C1-type domain-containing protein</fullName>
    </recommendedName>
</protein>
<organism evidence="3 4">
    <name type="scientific">Halorubrum salipaludis</name>
    <dbReference type="NCBI Taxonomy" id="2032630"/>
    <lineage>
        <taxon>Archaea</taxon>
        <taxon>Methanobacteriati</taxon>
        <taxon>Methanobacteriota</taxon>
        <taxon>Stenosarchaea group</taxon>
        <taxon>Halobacteria</taxon>
        <taxon>Halobacteriales</taxon>
        <taxon>Haloferacaceae</taxon>
        <taxon>Halorubrum</taxon>
    </lineage>
</organism>
<sequence>MSMPSVLKDARTRTGYTQRELAEVAGVSQPLISRIERKDVNPRTSTLRELFNHLDPLSESDDDEISTQPTTNSLAEKIEWEFENVEGVSSQSEPETKGTSTSETNRCSECDLDLSPYPDPSFCPNCGNTL</sequence>
<feature type="region of interest" description="Disordered" evidence="1">
    <location>
        <begin position="55"/>
        <end position="111"/>
    </location>
</feature>
<evidence type="ECO:0000313" key="3">
    <source>
        <dbReference type="EMBL" id="PAU78617.1"/>
    </source>
</evidence>
<dbReference type="AlphaFoldDB" id="A0A2A2F1U4"/>
<name>A0A2A2F1U4_9EURY</name>
<evidence type="ECO:0000256" key="1">
    <source>
        <dbReference type="SAM" id="MobiDB-lite"/>
    </source>
</evidence>
<dbReference type="SUPFAM" id="SSF47413">
    <property type="entry name" value="lambda repressor-like DNA-binding domains"/>
    <property type="match status" value="1"/>
</dbReference>
<dbReference type="OrthoDB" id="350616at2157"/>
<accession>A0A2A2F1U4</accession>
<dbReference type="EMBL" id="NSKC01000018">
    <property type="protein sequence ID" value="PAU78617.1"/>
    <property type="molecule type" value="Genomic_DNA"/>
</dbReference>
<dbReference type="InterPro" id="IPR001387">
    <property type="entry name" value="Cro/C1-type_HTH"/>
</dbReference>
<comment type="caution">
    <text evidence="3">The sequence shown here is derived from an EMBL/GenBank/DDBJ whole genome shotgun (WGS) entry which is preliminary data.</text>
</comment>
<dbReference type="InterPro" id="IPR010982">
    <property type="entry name" value="Lambda_DNA-bd_dom_sf"/>
</dbReference>
<keyword evidence="4" id="KW-1185">Reference proteome</keyword>
<proteinExistence type="predicted"/>
<dbReference type="Proteomes" id="UP000218083">
    <property type="component" value="Unassembled WGS sequence"/>
</dbReference>
<feature type="compositionally biased region" description="Polar residues" evidence="1">
    <location>
        <begin position="87"/>
        <end position="107"/>
    </location>
</feature>
<reference evidence="3 4" key="1">
    <citation type="submission" date="2017-08" db="EMBL/GenBank/DDBJ databases">
        <title>The strain WRN001 was isolated from Binhai saline alkaline soil, Tianjin, China.</title>
        <authorList>
            <person name="Liu D."/>
            <person name="Zhang G."/>
        </authorList>
    </citation>
    <scope>NUCLEOTIDE SEQUENCE [LARGE SCALE GENOMIC DNA]</scope>
    <source>
        <strain evidence="3 4">WN019</strain>
    </source>
</reference>
<dbReference type="SMART" id="SM00530">
    <property type="entry name" value="HTH_XRE"/>
    <property type="match status" value="1"/>
</dbReference>
<dbReference type="Gene3D" id="1.10.260.40">
    <property type="entry name" value="lambda repressor-like DNA-binding domains"/>
    <property type="match status" value="1"/>
</dbReference>
<evidence type="ECO:0000313" key="4">
    <source>
        <dbReference type="Proteomes" id="UP000218083"/>
    </source>
</evidence>